<feature type="compositionally biased region" description="Polar residues" evidence="3">
    <location>
        <begin position="197"/>
        <end position="211"/>
    </location>
</feature>
<evidence type="ECO:0000259" key="5">
    <source>
        <dbReference type="PROSITE" id="PS50212"/>
    </source>
</evidence>
<dbReference type="PROSITE" id="PS50009">
    <property type="entry name" value="RASGEF_CAT"/>
    <property type="match status" value="1"/>
</dbReference>
<dbReference type="GO" id="GO:0005886">
    <property type="term" value="C:plasma membrane"/>
    <property type="evidence" value="ECO:0007669"/>
    <property type="project" value="TreeGrafter"/>
</dbReference>
<feature type="domain" description="N-terminal Ras-GEF" evidence="5">
    <location>
        <begin position="488"/>
        <end position="608"/>
    </location>
</feature>
<dbReference type="Gene3D" id="1.10.840.10">
    <property type="entry name" value="Ras guanine-nucleotide exchange factors catalytic domain"/>
    <property type="match status" value="1"/>
</dbReference>
<dbReference type="InterPro" id="IPR001895">
    <property type="entry name" value="RASGEF_cat_dom"/>
</dbReference>
<evidence type="ECO:0000313" key="6">
    <source>
        <dbReference type="Proteomes" id="UP000887575"/>
    </source>
</evidence>
<keyword evidence="6" id="KW-1185">Reference proteome</keyword>
<feature type="domain" description="Ras-GEF" evidence="4">
    <location>
        <begin position="633"/>
        <end position="864"/>
    </location>
</feature>
<dbReference type="GO" id="GO:0007265">
    <property type="term" value="P:Ras protein signal transduction"/>
    <property type="evidence" value="ECO:0007669"/>
    <property type="project" value="TreeGrafter"/>
</dbReference>
<evidence type="ECO:0000256" key="2">
    <source>
        <dbReference type="PROSITE-ProRule" id="PRU00168"/>
    </source>
</evidence>
<evidence type="ECO:0000256" key="3">
    <source>
        <dbReference type="SAM" id="MobiDB-lite"/>
    </source>
</evidence>
<dbReference type="GO" id="GO:0005085">
    <property type="term" value="F:guanyl-nucleotide exchange factor activity"/>
    <property type="evidence" value="ECO:0007669"/>
    <property type="project" value="UniProtKB-KW"/>
</dbReference>
<dbReference type="CDD" id="cd06224">
    <property type="entry name" value="REM"/>
    <property type="match status" value="1"/>
</dbReference>
<protein>
    <submittedName>
        <fullName evidence="7">Uncharacterized protein</fullName>
    </submittedName>
</protein>
<dbReference type="Gene3D" id="1.20.870.10">
    <property type="entry name" value="Son of sevenless (SoS) protein Chain: S domain 1"/>
    <property type="match status" value="1"/>
</dbReference>
<accession>A0AAF3JBV3</accession>
<dbReference type="SMART" id="SM00147">
    <property type="entry name" value="RasGEF"/>
    <property type="match status" value="1"/>
</dbReference>
<feature type="region of interest" description="Disordered" evidence="3">
    <location>
        <begin position="147"/>
        <end position="213"/>
    </location>
</feature>
<name>A0AAF3JBV3_9BILA</name>
<dbReference type="WBParaSite" id="MBELARI_LOCUS9012.1">
    <property type="protein sequence ID" value="MBELARI_LOCUS9012.1"/>
    <property type="gene ID" value="MBELARI_LOCUS9012"/>
</dbReference>
<dbReference type="InterPro" id="IPR036964">
    <property type="entry name" value="RASGEF_cat_dom_sf"/>
</dbReference>
<dbReference type="AlphaFoldDB" id="A0AAF3JBV3"/>
<dbReference type="PANTHER" id="PTHR23113">
    <property type="entry name" value="GUANINE NUCLEOTIDE EXCHANGE FACTOR"/>
    <property type="match status" value="1"/>
</dbReference>
<proteinExistence type="predicted"/>
<evidence type="ECO:0000313" key="7">
    <source>
        <dbReference type="WBParaSite" id="MBELARI_LOCUS9012.1"/>
    </source>
</evidence>
<dbReference type="Proteomes" id="UP000887575">
    <property type="component" value="Unassembled WGS sequence"/>
</dbReference>
<reference evidence="7" key="1">
    <citation type="submission" date="2024-02" db="UniProtKB">
        <authorList>
            <consortium name="WormBaseParasite"/>
        </authorList>
    </citation>
    <scope>IDENTIFICATION</scope>
</reference>
<dbReference type="InterPro" id="IPR023578">
    <property type="entry name" value="Ras_GEF_dom_sf"/>
</dbReference>
<dbReference type="InterPro" id="IPR008937">
    <property type="entry name" value="Ras-like_GEF"/>
</dbReference>
<dbReference type="Pfam" id="PF00617">
    <property type="entry name" value="RasGEF"/>
    <property type="match status" value="1"/>
</dbReference>
<feature type="compositionally biased region" description="Polar residues" evidence="3">
    <location>
        <begin position="86"/>
        <end position="101"/>
    </location>
</feature>
<dbReference type="Pfam" id="PF00618">
    <property type="entry name" value="RasGEF_N"/>
    <property type="match status" value="1"/>
</dbReference>
<dbReference type="InterPro" id="IPR019804">
    <property type="entry name" value="Ras_G-nucl-exch_fac_CS"/>
</dbReference>
<dbReference type="PANTHER" id="PTHR23113:SF224">
    <property type="entry name" value="RAP GUANINE NUCLEOTIDE EXCHANGE FACTOR 1"/>
    <property type="match status" value="1"/>
</dbReference>
<evidence type="ECO:0000256" key="1">
    <source>
        <dbReference type="ARBA" id="ARBA00022658"/>
    </source>
</evidence>
<dbReference type="CDD" id="cd00155">
    <property type="entry name" value="RasGEF"/>
    <property type="match status" value="1"/>
</dbReference>
<organism evidence="6 7">
    <name type="scientific">Mesorhabditis belari</name>
    <dbReference type="NCBI Taxonomy" id="2138241"/>
    <lineage>
        <taxon>Eukaryota</taxon>
        <taxon>Metazoa</taxon>
        <taxon>Ecdysozoa</taxon>
        <taxon>Nematoda</taxon>
        <taxon>Chromadorea</taxon>
        <taxon>Rhabditida</taxon>
        <taxon>Rhabditina</taxon>
        <taxon>Rhabditomorpha</taxon>
        <taxon>Rhabditoidea</taxon>
        <taxon>Rhabditidae</taxon>
        <taxon>Mesorhabditinae</taxon>
        <taxon>Mesorhabditis</taxon>
    </lineage>
</organism>
<feature type="compositionally biased region" description="Polar residues" evidence="3">
    <location>
        <begin position="261"/>
        <end position="298"/>
    </location>
</feature>
<dbReference type="InterPro" id="IPR000651">
    <property type="entry name" value="Ras-like_Gua-exchang_fac_N"/>
</dbReference>
<dbReference type="PROSITE" id="PS00720">
    <property type="entry name" value="RASGEF"/>
    <property type="match status" value="1"/>
</dbReference>
<keyword evidence="1 2" id="KW-0344">Guanine-nucleotide releasing factor</keyword>
<dbReference type="SUPFAM" id="SSF48366">
    <property type="entry name" value="Ras GEF"/>
    <property type="match status" value="1"/>
</dbReference>
<feature type="region of interest" description="Disordered" evidence="3">
    <location>
        <begin position="86"/>
        <end position="124"/>
    </location>
</feature>
<evidence type="ECO:0000259" key="4">
    <source>
        <dbReference type="PROSITE" id="PS50009"/>
    </source>
</evidence>
<dbReference type="PROSITE" id="PS50212">
    <property type="entry name" value="RASGEF_NTER"/>
    <property type="match status" value="1"/>
</dbReference>
<feature type="region of interest" description="Disordered" evidence="3">
    <location>
        <begin position="261"/>
        <end position="299"/>
    </location>
</feature>
<feature type="compositionally biased region" description="Basic and acidic residues" evidence="3">
    <location>
        <begin position="161"/>
        <end position="178"/>
    </location>
</feature>
<sequence length="869" mass="98929">MIDRDTETSLRYLREVIRSGKTEIIPSSAQAVLNSLANSKCCRDPGLQDALINLLKFVDHHVDVQSTSKLDQPEGMRLVDELQKELLSSRSRPQPEESISSYEVEEPDEGIGSTVSNASTGPDPGLDELLTQLNLRQVAKFEPKFPEMNGESEEEDGGVLTEERKEERAEKHGQKTCEEEVETLPDGTEVRRKKTRTVNMSQSSRQVTISTRGGGVPCVSRRFIDGNHSMNDDTDFETTDFFTSPLSRMKRDRANFLNPEQSIGFESTSSEPGQSQKTKTVEATSEVTQSVAQKTQKNGRVLAENAAHKIDTTELNARQIDTFKGKQLTDRKGDGTYEEATIFRGGLPGIERTPADSPVKKHVVEYIQTFDTKKDPNADEFLRGTTLATYVRLNDSLRLHEEQFRKKLTFEFSSSGISTTQSDFSNLAELLQSCADLSRIRLPKKFQDYEQKAITYPERKYIGAPKSVLECLDVTDYLVLKDREAAIRPSEIRGGPIDALIVFATQASGSLLYQEAFLSTYRTFASSHDLLQKLTHRYVYMALSSEPASQKAARLTFSVIVRVVDELCTVEINKELVAIVTNFVYRLIRDGNFQLARLLRTRLIERIESSAVVRQPTVYMDRLKKGETLLDFRSATIAQQLTLLDQRLFQAIEPAELLWWAEAQDEKRCPNLVAFTEQFNKMSYWVRTVVLTPKEHKERERYMNKFVKIMKQLRRLGNFNAYLAILSALDSGPVRRLEWGKMATEQLKEHAVIMDSSGSFKIYRTALVETAPPCIPYVGLVLQDLTFVHVGNVNYLHAEAVKGRTDLLNFGKRWQQFAILDSIRKLKRWNYSFTRDDRIIAAFKCFTSLTEDETWELSEMIKPRQRRNP</sequence>